<dbReference type="Proteomes" id="UP001218188">
    <property type="component" value="Unassembled WGS sequence"/>
</dbReference>
<dbReference type="EMBL" id="JARJCM010000044">
    <property type="protein sequence ID" value="KAJ7036220.1"/>
    <property type="molecule type" value="Genomic_DNA"/>
</dbReference>
<evidence type="ECO:0000313" key="3">
    <source>
        <dbReference type="Proteomes" id="UP001218188"/>
    </source>
</evidence>
<keyword evidence="3" id="KW-1185">Reference proteome</keyword>
<accession>A0AAD6T0K4</accession>
<evidence type="ECO:0000256" key="1">
    <source>
        <dbReference type="SAM" id="MobiDB-lite"/>
    </source>
</evidence>
<gene>
    <name evidence="2" type="ORF">C8F04DRAFT_1338848</name>
</gene>
<evidence type="ECO:0000313" key="2">
    <source>
        <dbReference type="EMBL" id="KAJ7036220.1"/>
    </source>
</evidence>
<proteinExistence type="predicted"/>
<organism evidence="2 3">
    <name type="scientific">Mycena alexandri</name>
    <dbReference type="NCBI Taxonomy" id="1745969"/>
    <lineage>
        <taxon>Eukaryota</taxon>
        <taxon>Fungi</taxon>
        <taxon>Dikarya</taxon>
        <taxon>Basidiomycota</taxon>
        <taxon>Agaricomycotina</taxon>
        <taxon>Agaricomycetes</taxon>
        <taxon>Agaricomycetidae</taxon>
        <taxon>Agaricales</taxon>
        <taxon>Marasmiineae</taxon>
        <taxon>Mycenaceae</taxon>
        <taxon>Mycena</taxon>
    </lineage>
</organism>
<name>A0AAD6T0K4_9AGAR</name>
<dbReference type="AlphaFoldDB" id="A0AAD6T0K4"/>
<sequence>MPLEHDILGERNETKASLVINATEIEMRGMPTSGRIGWVELRRKNPVLRAMEEAKHRPVHHVAGLKWAQNFGRRFPSLQNFRLQQELGATVILRPHSAILSRASFGAFSGSQSIGLHAVPAPGTAVISTGVERVSPSRYRPVVRPPKVPTEQDGQRYGRHG</sequence>
<reference evidence="2" key="1">
    <citation type="submission" date="2023-03" db="EMBL/GenBank/DDBJ databases">
        <title>Massive genome expansion in bonnet fungi (Mycena s.s.) driven by repeated elements and novel gene families across ecological guilds.</title>
        <authorList>
            <consortium name="Lawrence Berkeley National Laboratory"/>
            <person name="Harder C.B."/>
            <person name="Miyauchi S."/>
            <person name="Viragh M."/>
            <person name="Kuo A."/>
            <person name="Thoen E."/>
            <person name="Andreopoulos B."/>
            <person name="Lu D."/>
            <person name="Skrede I."/>
            <person name="Drula E."/>
            <person name="Henrissat B."/>
            <person name="Morin E."/>
            <person name="Kohler A."/>
            <person name="Barry K."/>
            <person name="LaButti K."/>
            <person name="Morin E."/>
            <person name="Salamov A."/>
            <person name="Lipzen A."/>
            <person name="Mereny Z."/>
            <person name="Hegedus B."/>
            <person name="Baldrian P."/>
            <person name="Stursova M."/>
            <person name="Weitz H."/>
            <person name="Taylor A."/>
            <person name="Grigoriev I.V."/>
            <person name="Nagy L.G."/>
            <person name="Martin F."/>
            <person name="Kauserud H."/>
        </authorList>
    </citation>
    <scope>NUCLEOTIDE SEQUENCE</scope>
    <source>
        <strain evidence="2">CBHHK200</strain>
    </source>
</reference>
<comment type="caution">
    <text evidence="2">The sequence shown here is derived from an EMBL/GenBank/DDBJ whole genome shotgun (WGS) entry which is preliminary data.</text>
</comment>
<protein>
    <submittedName>
        <fullName evidence="2">Uncharacterized protein</fullName>
    </submittedName>
</protein>
<feature type="region of interest" description="Disordered" evidence="1">
    <location>
        <begin position="137"/>
        <end position="161"/>
    </location>
</feature>